<evidence type="ECO:0000256" key="5">
    <source>
        <dbReference type="SAM" id="Phobius"/>
    </source>
</evidence>
<evidence type="ECO:0000256" key="1">
    <source>
        <dbReference type="ARBA" id="ARBA00004127"/>
    </source>
</evidence>
<comment type="caution">
    <text evidence="7">The sequence shown here is derived from an EMBL/GenBank/DDBJ whole genome shotgun (WGS) entry which is preliminary data.</text>
</comment>
<keyword evidence="3 5" id="KW-1133">Transmembrane helix</keyword>
<feature type="transmembrane region" description="Helical" evidence="5">
    <location>
        <begin position="48"/>
        <end position="65"/>
    </location>
</feature>
<proteinExistence type="predicted"/>
<dbReference type="Pfam" id="PF06803">
    <property type="entry name" value="DUF1232"/>
    <property type="match status" value="1"/>
</dbReference>
<evidence type="ECO:0000256" key="4">
    <source>
        <dbReference type="ARBA" id="ARBA00023136"/>
    </source>
</evidence>
<name>A0ABT0XDU2_9ACTN</name>
<reference evidence="7" key="1">
    <citation type="journal article" date="2023" name="Int. J. Syst. Evol. Microbiol.">
        <title>Streptomyces meridianus sp. nov. isolated from brackish water of the Tagus estuary in Alcochete, Portugal.</title>
        <authorList>
            <person name="Santos J.D.N."/>
            <person name="Klimek D."/>
            <person name="Calusinska M."/>
            <person name="Lobo Da Cunha A."/>
            <person name="Catita J."/>
            <person name="Goncalves H."/>
            <person name="Gonzalez I."/>
            <person name="Reyes F."/>
            <person name="Lage O.M."/>
        </authorList>
    </citation>
    <scope>NUCLEOTIDE SEQUENCE</scope>
    <source>
        <strain evidence="7">MTZ3.1</strain>
    </source>
</reference>
<organism evidence="7 8">
    <name type="scientific">Streptomyces meridianus</name>
    <dbReference type="NCBI Taxonomy" id="2938945"/>
    <lineage>
        <taxon>Bacteria</taxon>
        <taxon>Bacillati</taxon>
        <taxon>Actinomycetota</taxon>
        <taxon>Actinomycetes</taxon>
        <taxon>Kitasatosporales</taxon>
        <taxon>Streptomycetaceae</taxon>
        <taxon>Streptomyces</taxon>
    </lineage>
</organism>
<comment type="subcellular location">
    <subcellularLocation>
        <location evidence="1">Endomembrane system</location>
        <topology evidence="1">Multi-pass membrane protein</topology>
    </subcellularLocation>
</comment>
<feature type="transmembrane region" description="Helical" evidence="5">
    <location>
        <begin position="6"/>
        <end position="28"/>
    </location>
</feature>
<evidence type="ECO:0000259" key="6">
    <source>
        <dbReference type="Pfam" id="PF06803"/>
    </source>
</evidence>
<accession>A0ABT0XDU2</accession>
<evidence type="ECO:0000256" key="3">
    <source>
        <dbReference type="ARBA" id="ARBA00022989"/>
    </source>
</evidence>
<keyword evidence="8" id="KW-1185">Reference proteome</keyword>
<dbReference type="RefSeq" id="WP_251418359.1">
    <property type="nucleotide sequence ID" value="NZ_JAMQGM010000049.1"/>
</dbReference>
<dbReference type="Proteomes" id="UP001167160">
    <property type="component" value="Unassembled WGS sequence"/>
</dbReference>
<gene>
    <name evidence="7" type="ORF">M1E25_21730</name>
</gene>
<evidence type="ECO:0000313" key="7">
    <source>
        <dbReference type="EMBL" id="MCM2579932.1"/>
    </source>
</evidence>
<protein>
    <submittedName>
        <fullName evidence="7">YkvA family protein</fullName>
    </submittedName>
</protein>
<keyword evidence="4 5" id="KW-0472">Membrane</keyword>
<evidence type="ECO:0000256" key="2">
    <source>
        <dbReference type="ARBA" id="ARBA00022692"/>
    </source>
</evidence>
<feature type="domain" description="DUF1232" evidence="6">
    <location>
        <begin position="47"/>
        <end position="78"/>
    </location>
</feature>
<keyword evidence="2 5" id="KW-0812">Transmembrane</keyword>
<sequence>MTTELWVLVGLLAVIVVVTVVIAVRLLVRMTRLRGQLRAVGAPRSGRLAFWLAVAYLVCPVDLLPDPVLLDDIGVLVLAVRSLGAGVRAAHEDGLPRDRDEEPRRVGA</sequence>
<evidence type="ECO:0000313" key="8">
    <source>
        <dbReference type="Proteomes" id="UP001167160"/>
    </source>
</evidence>
<dbReference type="EMBL" id="JAMQGM010000049">
    <property type="protein sequence ID" value="MCM2579932.1"/>
    <property type="molecule type" value="Genomic_DNA"/>
</dbReference>
<dbReference type="InterPro" id="IPR010652">
    <property type="entry name" value="DUF1232"/>
</dbReference>